<gene>
    <name evidence="2" type="ORF">DFJ75_1274</name>
</gene>
<feature type="region of interest" description="Disordered" evidence="1">
    <location>
        <begin position="166"/>
        <end position="202"/>
    </location>
</feature>
<dbReference type="Proteomes" id="UP000274762">
    <property type="component" value="Unassembled WGS sequence"/>
</dbReference>
<organism evidence="2 3">
    <name type="scientific">Williamsia marianensis</name>
    <dbReference type="NCBI Taxonomy" id="85044"/>
    <lineage>
        <taxon>Bacteria</taxon>
        <taxon>Bacillati</taxon>
        <taxon>Actinomycetota</taxon>
        <taxon>Actinomycetes</taxon>
        <taxon>Mycobacteriales</taxon>
        <taxon>Nocardiaceae</taxon>
        <taxon>Williamsia</taxon>
    </lineage>
</organism>
<evidence type="ECO:0000313" key="2">
    <source>
        <dbReference type="EMBL" id="RKR94478.1"/>
    </source>
</evidence>
<name>A0A315SES4_WILMA</name>
<accession>A0A495K107</accession>
<proteinExistence type="predicted"/>
<dbReference type="AlphaFoldDB" id="A0A315SES4"/>
<dbReference type="EMBL" id="RBKV01000001">
    <property type="protein sequence ID" value="RKR94478.1"/>
    <property type="molecule type" value="Genomic_DNA"/>
</dbReference>
<feature type="compositionally biased region" description="Basic residues" evidence="1">
    <location>
        <begin position="190"/>
        <end position="202"/>
    </location>
</feature>
<reference evidence="2 3" key="1">
    <citation type="submission" date="2018-10" db="EMBL/GenBank/DDBJ databases">
        <title>Sequencing the genomes of 1000 actinobacteria strains.</title>
        <authorList>
            <person name="Klenk H.-P."/>
        </authorList>
    </citation>
    <scope>NUCLEOTIDE SEQUENCE [LARGE SCALE GENOMIC DNA]</scope>
    <source>
        <strain evidence="2 3">DSM 44343</strain>
    </source>
</reference>
<evidence type="ECO:0000256" key="1">
    <source>
        <dbReference type="SAM" id="MobiDB-lite"/>
    </source>
</evidence>
<comment type="caution">
    <text evidence="2">The sequence shown here is derived from an EMBL/GenBank/DDBJ whole genome shotgun (WGS) entry which is preliminary data.</text>
</comment>
<sequence>MSDHAAAIRGLPRWHRDPRVNATISRIRAHGWAVTAVSEECECNSPECEPPDCSFAYTTGLGLHSLPELVVYGLDARTSGSVLNELGNVLHRYEWTDIVDQRVDVPLQSIDVPVRLIELIDKDDLIITNELFPDSPALQVVWPDEYGQHPWEEGYALRPEHQLLKGVLPSDDNRPRGPRVITPHTGPNRAQRRHTQRHKNRP</sequence>
<evidence type="ECO:0000313" key="3">
    <source>
        <dbReference type="Proteomes" id="UP000274762"/>
    </source>
</evidence>
<dbReference type="InterPro" id="IPR025358">
    <property type="entry name" value="DUF4262"/>
</dbReference>
<accession>A0A315SES4</accession>
<protein>
    <submittedName>
        <fullName evidence="2">Uncharacterized protein DUF4262</fullName>
    </submittedName>
</protein>
<dbReference type="RefSeq" id="WP_030164691.1">
    <property type="nucleotide sequence ID" value="NZ_CBCRXS010000006.1"/>
</dbReference>
<dbReference type="Pfam" id="PF14081">
    <property type="entry name" value="DUF4262"/>
    <property type="match status" value="1"/>
</dbReference>